<dbReference type="Proteomes" id="UP000289340">
    <property type="component" value="Chromosome 16"/>
</dbReference>
<name>A0A445GEE0_GLYSO</name>
<gene>
    <name evidence="2" type="ORF">D0Y65_042679</name>
</gene>
<protein>
    <submittedName>
        <fullName evidence="2">Uncharacterized protein</fullName>
    </submittedName>
</protein>
<evidence type="ECO:0000313" key="2">
    <source>
        <dbReference type="EMBL" id="RZB59555.1"/>
    </source>
</evidence>
<proteinExistence type="predicted"/>
<dbReference type="EMBL" id="QZWG01000016">
    <property type="protein sequence ID" value="RZB59555.1"/>
    <property type="molecule type" value="Genomic_DNA"/>
</dbReference>
<sequence>MTHLIRATRPQSTRPRSTTATGESSHRVRLRIESENAVRQIHSWSHTIQAFRKTLVFLFLWLFSVGLRRI</sequence>
<dbReference type="AlphaFoldDB" id="A0A445GEE0"/>
<feature type="compositionally biased region" description="Low complexity" evidence="1">
    <location>
        <begin position="7"/>
        <end position="21"/>
    </location>
</feature>
<evidence type="ECO:0000256" key="1">
    <source>
        <dbReference type="SAM" id="MobiDB-lite"/>
    </source>
</evidence>
<accession>A0A445GEE0</accession>
<keyword evidence="3" id="KW-1185">Reference proteome</keyword>
<reference evidence="2 3" key="1">
    <citation type="submission" date="2018-09" db="EMBL/GenBank/DDBJ databases">
        <title>A high-quality reference genome of wild soybean provides a powerful tool to mine soybean genomes.</title>
        <authorList>
            <person name="Xie M."/>
            <person name="Chung C.Y.L."/>
            <person name="Li M.-W."/>
            <person name="Wong F.-L."/>
            <person name="Chan T.-F."/>
            <person name="Lam H.-M."/>
        </authorList>
    </citation>
    <scope>NUCLEOTIDE SEQUENCE [LARGE SCALE GENOMIC DNA]</scope>
    <source>
        <strain evidence="3">cv. W05</strain>
        <tissue evidence="2">Hypocotyl of etiolated seedlings</tissue>
    </source>
</reference>
<organism evidence="2 3">
    <name type="scientific">Glycine soja</name>
    <name type="common">Wild soybean</name>
    <dbReference type="NCBI Taxonomy" id="3848"/>
    <lineage>
        <taxon>Eukaryota</taxon>
        <taxon>Viridiplantae</taxon>
        <taxon>Streptophyta</taxon>
        <taxon>Embryophyta</taxon>
        <taxon>Tracheophyta</taxon>
        <taxon>Spermatophyta</taxon>
        <taxon>Magnoliopsida</taxon>
        <taxon>eudicotyledons</taxon>
        <taxon>Gunneridae</taxon>
        <taxon>Pentapetalae</taxon>
        <taxon>rosids</taxon>
        <taxon>fabids</taxon>
        <taxon>Fabales</taxon>
        <taxon>Fabaceae</taxon>
        <taxon>Papilionoideae</taxon>
        <taxon>50 kb inversion clade</taxon>
        <taxon>NPAAA clade</taxon>
        <taxon>indigoferoid/millettioid clade</taxon>
        <taxon>Phaseoleae</taxon>
        <taxon>Glycine</taxon>
        <taxon>Glycine subgen. Soja</taxon>
    </lineage>
</organism>
<evidence type="ECO:0000313" key="3">
    <source>
        <dbReference type="Proteomes" id="UP000289340"/>
    </source>
</evidence>
<comment type="caution">
    <text evidence="2">The sequence shown here is derived from an EMBL/GenBank/DDBJ whole genome shotgun (WGS) entry which is preliminary data.</text>
</comment>
<feature type="region of interest" description="Disordered" evidence="1">
    <location>
        <begin position="1"/>
        <end position="26"/>
    </location>
</feature>